<dbReference type="PANTHER" id="PTHR10121:SF0">
    <property type="entry name" value="COATOMER SUBUNIT DELTA"/>
    <property type="match status" value="1"/>
</dbReference>
<reference evidence="13" key="1">
    <citation type="journal article" date="2023" name="Proc. Natl. Acad. Sci. U.S.A.">
        <title>Genomic and structural basis for evolution of tropane alkaloid biosynthesis.</title>
        <authorList>
            <person name="Wanga Y.-J."/>
            <person name="Taina T."/>
            <person name="Yua J.-Y."/>
            <person name="Lia J."/>
            <person name="Xua B."/>
            <person name="Chenc J."/>
            <person name="D'Auriad J.C."/>
            <person name="Huanga J.-P."/>
            <person name="Huanga S.-X."/>
        </authorList>
    </citation>
    <scope>NUCLEOTIDE SEQUENCE [LARGE SCALE GENOMIC DNA]</scope>
    <source>
        <strain evidence="13">cv. KIB-2019</strain>
    </source>
</reference>
<comment type="subunit">
    <text evidence="8">Oligomeric complex that consists of at least the alpha, beta, beta', gamma, delta, epsilon and zeta subunits.</text>
</comment>
<keyword evidence="8" id="KW-0472">Membrane</keyword>
<evidence type="ECO:0000256" key="4">
    <source>
        <dbReference type="ARBA" id="ARBA00022892"/>
    </source>
</evidence>
<keyword evidence="13" id="KW-1185">Reference proteome</keyword>
<evidence type="ECO:0000256" key="1">
    <source>
        <dbReference type="ARBA" id="ARBA00010516"/>
    </source>
</evidence>
<comment type="similarity">
    <text evidence="1 8">Belongs to the adaptor complexes medium subunit family. Delta-COP subfamily.</text>
</comment>
<comment type="function">
    <text evidence="8">The coatomer is a cytosolic protein complex that binds to dilysine motifs and reversibly associates with Golgi non-clathrin-coated vesicles, which further mediate biosynthetic protein transport from the ER, via the Golgi up to the trans Golgi network. Coatomer complex is required for budding from Golgi membranes, and is essential for the retrograde Golgi-to-ER transport of dilysine-tagged proteins.</text>
</comment>
<sequence length="470" mass="51279">MRGYPPAGVAIMAGSGGVICVGRPAASATAPPKGLDQALVSPSPTAPPPTDPVTLTVEEKINVALKRDGGISNFNVQGTLALQILNQEDGLIQVQIGTSGNPAILFNTHPNIDKELFSNEYILGLKEPSTPFPANQSGDGVGLLRWRMQSANESNLPLTVNCWPSVSGNETYVNIEYETPAQIDLQNVMIFVPLPALREAPQLIKKLTAPIEGDMVLKYQLMPEDLDSLVSVKSDEDLRHMLDEYDRCESAGVPRLRAFLFPAKHIVLDQHVASTEPLEQRYIDAVNGIVRVAEAGIFRLHPPPGVSYATSFGISSACSSPRSPESIITEGVNQEHFAQSNRSQIHKVHSSPNICNLNSQQQRQGFHHIHHNQFHSYKFGKPPPPADPVRGPERLISVRSVGQVEGVRYHVDHSPHYYTRQNRGNGYCMHYDDCSHCGERIGSLSPMDKRNGSFSTSPHSLGPLAGSTDC</sequence>
<protein>
    <recommendedName>
        <fullName evidence="8">Coatomer subunit delta</fullName>
    </recommendedName>
</protein>
<evidence type="ECO:0000313" key="12">
    <source>
        <dbReference type="EMBL" id="KAJ8570265.1"/>
    </source>
</evidence>
<dbReference type="GO" id="GO:0006890">
    <property type="term" value="P:retrograde vesicle-mediated transport, Golgi to endoplasmic reticulum"/>
    <property type="evidence" value="ECO:0007669"/>
    <property type="project" value="UniProtKB-UniRule"/>
</dbReference>
<feature type="region of interest" description="Disordered" evidence="10">
    <location>
        <begin position="448"/>
        <end position="470"/>
    </location>
</feature>
<evidence type="ECO:0000259" key="11">
    <source>
        <dbReference type="PROSITE" id="PS51072"/>
    </source>
</evidence>
<keyword evidence="4 8" id="KW-0931">ER-Golgi transport</keyword>
<accession>A0A9Q1MWS1</accession>
<evidence type="ECO:0000256" key="10">
    <source>
        <dbReference type="SAM" id="MobiDB-lite"/>
    </source>
</evidence>
<comment type="subcellular location">
    <subcellularLocation>
        <location evidence="8 9">Cytoplasm</location>
    </subcellularLocation>
    <subcellularLocation>
        <location evidence="8 9">Cytoplasmic vesicle</location>
        <location evidence="8 9">COPI-coated vesicle membrane</location>
        <topology evidence="8 9">Peripheral membrane protein</topology>
        <orientation evidence="8 9">Cytoplasmic side</orientation>
    </subcellularLocation>
    <subcellularLocation>
        <location evidence="8 9">Golgi apparatus membrane</location>
        <topology evidence="8 9">Peripheral membrane protein</topology>
        <orientation evidence="8 9">Cytoplasmic side</orientation>
    </subcellularLocation>
</comment>
<organism evidence="12 13">
    <name type="scientific">Anisodus acutangulus</name>
    <dbReference type="NCBI Taxonomy" id="402998"/>
    <lineage>
        <taxon>Eukaryota</taxon>
        <taxon>Viridiplantae</taxon>
        <taxon>Streptophyta</taxon>
        <taxon>Embryophyta</taxon>
        <taxon>Tracheophyta</taxon>
        <taxon>Spermatophyta</taxon>
        <taxon>Magnoliopsida</taxon>
        <taxon>eudicotyledons</taxon>
        <taxon>Gunneridae</taxon>
        <taxon>Pentapetalae</taxon>
        <taxon>asterids</taxon>
        <taxon>lamiids</taxon>
        <taxon>Solanales</taxon>
        <taxon>Solanaceae</taxon>
        <taxon>Solanoideae</taxon>
        <taxon>Hyoscyameae</taxon>
        <taxon>Anisodus</taxon>
    </lineage>
</organism>
<comment type="caution">
    <text evidence="12">The sequence shown here is derived from an EMBL/GenBank/DDBJ whole genome shotgun (WGS) entry which is preliminary data.</text>
</comment>
<dbReference type="Proteomes" id="UP001152561">
    <property type="component" value="Unassembled WGS sequence"/>
</dbReference>
<dbReference type="GO" id="GO:0051645">
    <property type="term" value="P:Golgi localization"/>
    <property type="evidence" value="ECO:0007669"/>
    <property type="project" value="TreeGrafter"/>
</dbReference>
<dbReference type="SUPFAM" id="SSF49447">
    <property type="entry name" value="Second domain of Mu2 adaptin subunit (ap50) of ap2 adaptor"/>
    <property type="match status" value="1"/>
</dbReference>
<evidence type="ECO:0000256" key="3">
    <source>
        <dbReference type="ARBA" id="ARBA00022490"/>
    </source>
</evidence>
<evidence type="ECO:0000256" key="5">
    <source>
        <dbReference type="ARBA" id="ARBA00022927"/>
    </source>
</evidence>
<dbReference type="InterPro" id="IPR036168">
    <property type="entry name" value="AP2_Mu_C_sf"/>
</dbReference>
<gene>
    <name evidence="12" type="ORF">K7X08_033927</name>
</gene>
<evidence type="ECO:0000256" key="8">
    <source>
        <dbReference type="RuleBase" id="RU364018"/>
    </source>
</evidence>
<dbReference type="GO" id="GO:0015031">
    <property type="term" value="P:protein transport"/>
    <property type="evidence" value="ECO:0007669"/>
    <property type="project" value="UniProtKB-KW"/>
</dbReference>
<dbReference type="InterPro" id="IPR027059">
    <property type="entry name" value="Coatomer_dsu"/>
</dbReference>
<dbReference type="EMBL" id="JAJAGQ010000002">
    <property type="protein sequence ID" value="KAJ8570265.1"/>
    <property type="molecule type" value="Genomic_DNA"/>
</dbReference>
<dbReference type="GO" id="GO:0030126">
    <property type="term" value="C:COPI vesicle coat"/>
    <property type="evidence" value="ECO:0007669"/>
    <property type="project" value="UniProtKB-UniRule"/>
</dbReference>
<keyword evidence="3 8" id="KW-0963">Cytoplasm</keyword>
<dbReference type="InterPro" id="IPR000270">
    <property type="entry name" value="PB1_dom"/>
</dbReference>
<keyword evidence="5 8" id="KW-0653">Protein transport</keyword>
<feature type="domain" description="MHD" evidence="11">
    <location>
        <begin position="50"/>
        <end position="311"/>
    </location>
</feature>
<dbReference type="PROSITE" id="PS51072">
    <property type="entry name" value="MHD"/>
    <property type="match status" value="1"/>
</dbReference>
<dbReference type="OrthoDB" id="10266042at2759"/>
<evidence type="ECO:0000313" key="13">
    <source>
        <dbReference type="Proteomes" id="UP001152561"/>
    </source>
</evidence>
<keyword evidence="7 8" id="KW-0968">Cytoplasmic vesicle</keyword>
<dbReference type="CDD" id="cd09254">
    <property type="entry name" value="AP_delta-COPI_MHD"/>
    <property type="match status" value="1"/>
</dbReference>
<dbReference type="InterPro" id="IPR028565">
    <property type="entry name" value="MHD"/>
</dbReference>
<evidence type="ECO:0000256" key="9">
    <source>
        <dbReference type="RuleBase" id="RU366052"/>
    </source>
</evidence>
<evidence type="ECO:0000256" key="6">
    <source>
        <dbReference type="ARBA" id="ARBA00023034"/>
    </source>
</evidence>
<dbReference type="PANTHER" id="PTHR10121">
    <property type="entry name" value="COATOMER SUBUNIT DELTA"/>
    <property type="match status" value="1"/>
</dbReference>
<proteinExistence type="inferred from homology"/>
<evidence type="ECO:0000256" key="7">
    <source>
        <dbReference type="ARBA" id="ARBA00023329"/>
    </source>
</evidence>
<dbReference type="GO" id="GO:0006888">
    <property type="term" value="P:endoplasmic reticulum to Golgi vesicle-mediated transport"/>
    <property type="evidence" value="ECO:0007669"/>
    <property type="project" value="TreeGrafter"/>
</dbReference>
<dbReference type="SUPFAM" id="SSF54277">
    <property type="entry name" value="CAD &amp; PB1 domains"/>
    <property type="match status" value="1"/>
</dbReference>
<evidence type="ECO:0000256" key="2">
    <source>
        <dbReference type="ARBA" id="ARBA00022448"/>
    </source>
</evidence>
<feature type="region of interest" description="Disordered" evidence="10">
    <location>
        <begin position="31"/>
        <end position="52"/>
    </location>
</feature>
<name>A0A9Q1MWS1_9SOLA</name>
<dbReference type="GO" id="GO:0000139">
    <property type="term" value="C:Golgi membrane"/>
    <property type="evidence" value="ECO:0007669"/>
    <property type="project" value="UniProtKB-SubCell"/>
</dbReference>
<dbReference type="SMART" id="SM00666">
    <property type="entry name" value="PB1"/>
    <property type="match status" value="1"/>
</dbReference>
<keyword evidence="6 8" id="KW-0333">Golgi apparatus</keyword>
<dbReference type="Pfam" id="PF00928">
    <property type="entry name" value="Adap_comp_sub"/>
    <property type="match status" value="1"/>
</dbReference>
<keyword evidence="2 8" id="KW-0813">Transport</keyword>
<dbReference type="AlphaFoldDB" id="A0A9Q1MWS1"/>